<proteinExistence type="inferred from homology"/>
<gene>
    <name evidence="6 8" type="primary">purN</name>
    <name evidence="8" type="ORF">GCM10009824_23410</name>
</gene>
<dbReference type="InterPro" id="IPR002376">
    <property type="entry name" value="Formyl_transf_N"/>
</dbReference>
<keyword evidence="2 6" id="KW-0808">Transferase</keyword>
<feature type="binding site" evidence="6">
    <location>
        <position position="66"/>
    </location>
    <ligand>
        <name>(6R)-10-formyltetrahydrofolate</name>
        <dbReference type="ChEBI" id="CHEBI:195366"/>
    </ligand>
</feature>
<dbReference type="InterPro" id="IPR004607">
    <property type="entry name" value="GART"/>
</dbReference>
<dbReference type="NCBIfam" id="TIGR00639">
    <property type="entry name" value="PurN"/>
    <property type="match status" value="1"/>
</dbReference>
<protein>
    <recommendedName>
        <fullName evidence="6">Phosphoribosylglycinamide formyltransferase</fullName>
        <ecNumber evidence="6">2.1.2.2</ecNumber>
    </recommendedName>
    <alternativeName>
        <fullName evidence="6">5'-phosphoribosylglycinamide transformylase</fullName>
    </alternativeName>
    <alternativeName>
        <fullName evidence="6">GAR transformylase</fullName>
        <shortName evidence="6">GART</shortName>
    </alternativeName>
</protein>
<dbReference type="EMBL" id="BAAAQA010000026">
    <property type="protein sequence ID" value="GAA2121130.1"/>
    <property type="molecule type" value="Genomic_DNA"/>
</dbReference>
<comment type="similarity">
    <text evidence="4 6">Belongs to the GART family.</text>
</comment>
<feature type="active site" description="Proton donor" evidence="6">
    <location>
        <position position="110"/>
    </location>
</feature>
<evidence type="ECO:0000256" key="1">
    <source>
        <dbReference type="ARBA" id="ARBA00005054"/>
    </source>
</evidence>
<evidence type="ECO:0000313" key="8">
    <source>
        <dbReference type="EMBL" id="GAA2121130.1"/>
    </source>
</evidence>
<dbReference type="PANTHER" id="PTHR43369:SF2">
    <property type="entry name" value="PHOSPHORIBOSYLGLYCINAMIDE FORMYLTRANSFERASE"/>
    <property type="match status" value="1"/>
</dbReference>
<sequence length="200" mass="21519">MIGMRLVVMVSGSGTNLQAIIDALHKGDVDVDIVAVGADKPCVGLERAEAAGIDTFLVPLANYPEREQWNRSLERAIANYAPDRVVFAGFMRIVDAQLVERFAGRIINTHPSLLPSFPGAHAVRDAMNYGVKVTGATVHEVVADVDAGPILAQVAVPVRAEDTEDSLHERIKSAERGLLVNALAALSRDVNFDLPIEEQS</sequence>
<dbReference type="CDD" id="cd08645">
    <property type="entry name" value="FMT_core_GART"/>
    <property type="match status" value="1"/>
</dbReference>
<feature type="domain" description="Formyl transferase N-terminal" evidence="7">
    <location>
        <begin position="4"/>
        <end position="183"/>
    </location>
</feature>
<dbReference type="HAMAP" id="MF_01930">
    <property type="entry name" value="PurN"/>
    <property type="match status" value="1"/>
</dbReference>
<evidence type="ECO:0000256" key="6">
    <source>
        <dbReference type="HAMAP-Rule" id="MF_01930"/>
    </source>
</evidence>
<evidence type="ECO:0000256" key="2">
    <source>
        <dbReference type="ARBA" id="ARBA00022679"/>
    </source>
</evidence>
<evidence type="ECO:0000313" key="9">
    <source>
        <dbReference type="Proteomes" id="UP001500166"/>
    </source>
</evidence>
<evidence type="ECO:0000256" key="5">
    <source>
        <dbReference type="ARBA" id="ARBA00047664"/>
    </source>
</evidence>
<dbReference type="EC" id="2.1.2.2" evidence="6"/>
<evidence type="ECO:0000256" key="3">
    <source>
        <dbReference type="ARBA" id="ARBA00022755"/>
    </source>
</evidence>
<feature type="binding site" evidence="6">
    <location>
        <begin position="14"/>
        <end position="16"/>
    </location>
    <ligand>
        <name>N(1)-(5-phospho-beta-D-ribosyl)glycinamide</name>
        <dbReference type="ChEBI" id="CHEBI:143788"/>
    </ligand>
</feature>
<comment type="caution">
    <text evidence="8">The sequence shown here is derived from an EMBL/GenBank/DDBJ whole genome shotgun (WGS) entry which is preliminary data.</text>
</comment>
<feature type="site" description="Raises pKa of active site His" evidence="6">
    <location>
        <position position="146"/>
    </location>
</feature>
<feature type="binding site" evidence="6">
    <location>
        <begin position="91"/>
        <end position="94"/>
    </location>
    <ligand>
        <name>(6R)-10-formyltetrahydrofolate</name>
        <dbReference type="ChEBI" id="CHEBI:195366"/>
    </ligand>
</feature>
<dbReference type="SUPFAM" id="SSF53328">
    <property type="entry name" value="Formyltransferase"/>
    <property type="match status" value="1"/>
</dbReference>
<accession>A0ABN2Y2X0</accession>
<dbReference type="Proteomes" id="UP001500166">
    <property type="component" value="Unassembled WGS sequence"/>
</dbReference>
<keyword evidence="3 6" id="KW-0658">Purine biosynthesis</keyword>
<comment type="catalytic activity">
    <reaction evidence="5 6">
        <text>N(1)-(5-phospho-beta-D-ribosyl)glycinamide + (6R)-10-formyltetrahydrofolate = N(2)-formyl-N(1)-(5-phospho-beta-D-ribosyl)glycinamide + (6S)-5,6,7,8-tetrahydrofolate + H(+)</text>
        <dbReference type="Rhea" id="RHEA:15053"/>
        <dbReference type="ChEBI" id="CHEBI:15378"/>
        <dbReference type="ChEBI" id="CHEBI:57453"/>
        <dbReference type="ChEBI" id="CHEBI:143788"/>
        <dbReference type="ChEBI" id="CHEBI:147286"/>
        <dbReference type="ChEBI" id="CHEBI:195366"/>
        <dbReference type="EC" id="2.1.2.2"/>
    </reaction>
</comment>
<dbReference type="InterPro" id="IPR001555">
    <property type="entry name" value="GART_AS"/>
</dbReference>
<evidence type="ECO:0000259" key="7">
    <source>
        <dbReference type="Pfam" id="PF00551"/>
    </source>
</evidence>
<feature type="binding site" evidence="6">
    <location>
        <position position="108"/>
    </location>
    <ligand>
        <name>(6R)-10-formyltetrahydrofolate</name>
        <dbReference type="ChEBI" id="CHEBI:195366"/>
    </ligand>
</feature>
<dbReference type="PROSITE" id="PS00373">
    <property type="entry name" value="GART"/>
    <property type="match status" value="1"/>
</dbReference>
<dbReference type="PANTHER" id="PTHR43369">
    <property type="entry name" value="PHOSPHORIBOSYLGLYCINAMIDE FORMYLTRANSFERASE"/>
    <property type="match status" value="1"/>
</dbReference>
<dbReference type="Gene3D" id="3.40.50.170">
    <property type="entry name" value="Formyl transferase, N-terminal domain"/>
    <property type="match status" value="1"/>
</dbReference>
<dbReference type="Pfam" id="PF00551">
    <property type="entry name" value="Formyl_trans_N"/>
    <property type="match status" value="1"/>
</dbReference>
<dbReference type="InterPro" id="IPR036477">
    <property type="entry name" value="Formyl_transf_N_sf"/>
</dbReference>
<reference evidence="8 9" key="1">
    <citation type="journal article" date="2019" name="Int. J. Syst. Evol. Microbiol.">
        <title>The Global Catalogue of Microorganisms (GCM) 10K type strain sequencing project: providing services to taxonomists for standard genome sequencing and annotation.</title>
        <authorList>
            <consortium name="The Broad Institute Genomics Platform"/>
            <consortium name="The Broad Institute Genome Sequencing Center for Infectious Disease"/>
            <person name="Wu L."/>
            <person name="Ma J."/>
        </authorList>
    </citation>
    <scope>NUCLEOTIDE SEQUENCE [LARGE SCALE GENOMIC DNA]</scope>
    <source>
        <strain evidence="8 9">JCM 15914</strain>
    </source>
</reference>
<name>A0ABN2Y2X0_9MICC</name>
<keyword evidence="9" id="KW-1185">Reference proteome</keyword>
<comment type="pathway">
    <text evidence="1 6">Purine metabolism; IMP biosynthesis via de novo pathway; N(2)-formyl-N(1)-(5-phospho-D-ribosyl)glycinamide from N(1)-(5-phospho-D-ribosyl)glycinamide (10-formyl THF route): step 1/1.</text>
</comment>
<evidence type="ECO:0000256" key="4">
    <source>
        <dbReference type="ARBA" id="ARBA00038440"/>
    </source>
</evidence>
<organism evidence="8 9">
    <name type="scientific">Kocuria atrinae</name>
    <dbReference type="NCBI Taxonomy" id="592377"/>
    <lineage>
        <taxon>Bacteria</taxon>
        <taxon>Bacillati</taxon>
        <taxon>Actinomycetota</taxon>
        <taxon>Actinomycetes</taxon>
        <taxon>Micrococcales</taxon>
        <taxon>Micrococcaceae</taxon>
        <taxon>Kocuria</taxon>
    </lineage>
</organism>
<comment type="function">
    <text evidence="6">Catalyzes the transfer of a formyl group from 10-formyltetrahydrofolate to 5-phospho-ribosyl-glycinamide (GAR), producing 5-phospho-ribosyl-N-formylglycinamide (FGAR) and tetrahydrofolate.</text>
</comment>